<feature type="compositionally biased region" description="Polar residues" evidence="1">
    <location>
        <begin position="635"/>
        <end position="645"/>
    </location>
</feature>
<feature type="domain" description="LST4 longin" evidence="2">
    <location>
        <begin position="97"/>
        <end position="280"/>
    </location>
</feature>
<feature type="compositionally biased region" description="Low complexity" evidence="1">
    <location>
        <begin position="678"/>
        <end position="695"/>
    </location>
</feature>
<organism evidence="3 4">
    <name type="scientific">Dekkera bruxellensis</name>
    <name type="common">Brettanomyces custersii</name>
    <dbReference type="NCBI Taxonomy" id="5007"/>
    <lineage>
        <taxon>Eukaryota</taxon>
        <taxon>Fungi</taxon>
        <taxon>Dikarya</taxon>
        <taxon>Ascomycota</taxon>
        <taxon>Saccharomycotina</taxon>
        <taxon>Pichiomycetes</taxon>
        <taxon>Pichiales</taxon>
        <taxon>Pichiaceae</taxon>
        <taxon>Brettanomyces</taxon>
    </lineage>
</organism>
<reference evidence="3" key="1">
    <citation type="submission" date="2020-10" db="EMBL/GenBank/DDBJ databases">
        <authorList>
            <person name="Palmer J.M."/>
        </authorList>
    </citation>
    <scope>NUCLEOTIDE SEQUENCE</scope>
    <source>
        <strain evidence="3">UCD 2041</strain>
    </source>
</reference>
<dbReference type="GeneID" id="64576748"/>
<evidence type="ECO:0000313" key="4">
    <source>
        <dbReference type="Proteomes" id="UP000663131"/>
    </source>
</evidence>
<dbReference type="Proteomes" id="UP000663131">
    <property type="component" value="Chromosome 7"/>
</dbReference>
<proteinExistence type="predicted"/>
<feature type="region of interest" description="Disordered" evidence="1">
    <location>
        <begin position="862"/>
        <end position="887"/>
    </location>
</feature>
<evidence type="ECO:0000313" key="3">
    <source>
        <dbReference type="EMBL" id="QOU20173.1"/>
    </source>
</evidence>
<feature type="compositionally biased region" description="Basic and acidic residues" evidence="1">
    <location>
        <begin position="22"/>
        <end position="37"/>
    </location>
</feature>
<dbReference type="EMBL" id="CP063135">
    <property type="protein sequence ID" value="QOU20173.1"/>
    <property type="molecule type" value="Genomic_DNA"/>
</dbReference>
<sequence>MLEDLFGIKAPSGGQNSTTKGIEPHPRNISHSPDHKFNVHSRCQTPSTSSHSSCCSSPGHAHVCRHATLPATISSLYSSDSGIPQPTFKVSDKMHCFRLVVLQDAGIRKKQTLFDSALGITGAVQNRPNSSMYQKLNKSLYHSMNELSTYMFGYYGILMSEAYGVTKMHYLPGLPSMPHSILVTRMFSLDSTFETTIPHNDHAASDWDPTPCENSADYPSNANNSTRFGIGFVIPAGNDFRSVEEEITDNWKEISHHIILVQKAIIKLLKKNYKPQTNRNHRTSKNAVYGYNSCPTVAAGSTLMTSRLSAFPSYFLQSNFELNHQFHLLVRCIQHLVDVPRLLIDLKESDQELIEWSSTVASWLELKDGSFTASDFPWPFEDRTSGLTSRSHLKFLASLIAVLLPERDSIFRTAASRKMKKSCRVVIVTGNPMVSEKLIFIIAGLLGYQRYILHSKDMPTESTESIKAVRPSSGSSSSSSSISEETTHHIPVPSERKVGLPEPKTGLSVSFTHDKVMPISICSKASLSGISSESSTPSESSSVGSGIIIGKSFQPSSRVLPLISNSPTVNALSTVTAKRISIPRLRRESSYASLQNISSSYGGPHQSTYGSSSSWRSALNFGSFMEHWKLGGAKSRTTSVTNSPSRPEFPLGNDRTPSPMAEYNEFPWRSNVPGTPLSRTHTGNNSSSSSPHSSGLLFERPKFKGSSVFNKSLYPYDSRHKIHVPRTTTKLTGPSGRQLEFVRKSVSAILSDDLSLEYETMGDRSSVLIVNKPVPADPGASNADVISNKDAKLPPLVGYIDRYAPEFTLMSCPQTPNVNNSITESMYDDVYQMGHGSQSHTYVVNLRQREIKRITVRYPTISDNSPKLEQGSQISSPSKLSQNLKKSQPVSRLTDVLQKSVLRPEVSILFSPLSQGGKRGYEDGLSADTYADSPTSPFIDHIDHVLNEISQIVNGFRFTESRERAPSTSQSVSTFETAKGCAQQTTTTKEACCQDLRRLLGSITSW</sequence>
<dbReference type="KEGG" id="bbrx:BRETT_004825"/>
<feature type="region of interest" description="Disordered" evidence="1">
    <location>
        <begin position="462"/>
        <end position="503"/>
    </location>
</feature>
<dbReference type="AlphaFoldDB" id="A0A871R1H6"/>
<dbReference type="OrthoDB" id="4063558at2759"/>
<evidence type="ECO:0000259" key="2">
    <source>
        <dbReference type="Pfam" id="PF18639"/>
    </source>
</evidence>
<feature type="region of interest" description="Disordered" evidence="1">
    <location>
        <begin position="633"/>
        <end position="697"/>
    </location>
</feature>
<accession>A0A871R1H6</accession>
<reference evidence="3" key="2">
    <citation type="journal article" name="BMC Genomics">
        <title>New genome assemblies reveal patterns of domestication and adaptation across Brettanomyces (Dekkera) species.</title>
        <authorList>
            <person name="Roach M.J."/>
            <person name="Borneman A.R."/>
        </authorList>
    </citation>
    <scope>NUCLEOTIDE SEQUENCE</scope>
    <source>
        <strain evidence="3">UCD 2041</strain>
    </source>
</reference>
<protein>
    <recommendedName>
        <fullName evidence="2">LST4 longin domain-containing protein</fullName>
    </recommendedName>
</protein>
<feature type="region of interest" description="Disordered" evidence="1">
    <location>
        <begin position="1"/>
        <end position="44"/>
    </location>
</feature>
<gene>
    <name evidence="3" type="ORF">BRETT_004825</name>
</gene>
<dbReference type="InterPro" id="IPR041153">
    <property type="entry name" value="LST4_longin"/>
</dbReference>
<dbReference type="Pfam" id="PF18639">
    <property type="entry name" value="Longin_2"/>
    <property type="match status" value="1"/>
</dbReference>
<dbReference type="RefSeq" id="XP_041136666.1">
    <property type="nucleotide sequence ID" value="XM_041283314.1"/>
</dbReference>
<evidence type="ECO:0000256" key="1">
    <source>
        <dbReference type="SAM" id="MobiDB-lite"/>
    </source>
</evidence>
<name>A0A871R1H6_DEKBR</name>
<feature type="compositionally biased region" description="Low complexity" evidence="1">
    <location>
        <begin position="472"/>
        <end position="483"/>
    </location>
</feature>